<accession>A0A1T4L3Q4</accession>
<evidence type="ECO:0000256" key="1">
    <source>
        <dbReference type="ARBA" id="ARBA00007198"/>
    </source>
</evidence>
<dbReference type="Gene3D" id="3.40.30.10">
    <property type="entry name" value="Glutaredoxin"/>
    <property type="match status" value="1"/>
</dbReference>
<comment type="similarity">
    <text evidence="1 2">Belongs to the ArsC family.</text>
</comment>
<protein>
    <submittedName>
        <fullName evidence="3">Transcriptional regulator, Spx/MgsR family</fullName>
    </submittedName>
</protein>
<dbReference type="PANTHER" id="PTHR30041:SF8">
    <property type="entry name" value="PROTEIN YFFB"/>
    <property type="match status" value="1"/>
</dbReference>
<dbReference type="InterPro" id="IPR006660">
    <property type="entry name" value="Arsenate_reductase-like"/>
</dbReference>
<evidence type="ECO:0000256" key="2">
    <source>
        <dbReference type="PROSITE-ProRule" id="PRU01282"/>
    </source>
</evidence>
<dbReference type="EMBL" id="FUWH01000002">
    <property type="protein sequence ID" value="SJZ49228.1"/>
    <property type="molecule type" value="Genomic_DNA"/>
</dbReference>
<organism evidence="3 4">
    <name type="scientific">Sediminibacterium ginsengisoli</name>
    <dbReference type="NCBI Taxonomy" id="413434"/>
    <lineage>
        <taxon>Bacteria</taxon>
        <taxon>Pseudomonadati</taxon>
        <taxon>Bacteroidota</taxon>
        <taxon>Chitinophagia</taxon>
        <taxon>Chitinophagales</taxon>
        <taxon>Chitinophagaceae</taxon>
        <taxon>Sediminibacterium</taxon>
    </lineage>
</organism>
<dbReference type="PANTHER" id="PTHR30041">
    <property type="entry name" value="ARSENATE REDUCTASE"/>
    <property type="match status" value="1"/>
</dbReference>
<dbReference type="SUPFAM" id="SSF52833">
    <property type="entry name" value="Thioredoxin-like"/>
    <property type="match status" value="1"/>
</dbReference>
<evidence type="ECO:0000313" key="4">
    <source>
        <dbReference type="Proteomes" id="UP000190888"/>
    </source>
</evidence>
<evidence type="ECO:0000313" key="3">
    <source>
        <dbReference type="EMBL" id="SJZ49228.1"/>
    </source>
</evidence>
<dbReference type="InterPro" id="IPR036249">
    <property type="entry name" value="Thioredoxin-like_sf"/>
</dbReference>
<gene>
    <name evidence="3" type="ORF">SAMN04488132_102278</name>
</gene>
<dbReference type="NCBIfam" id="TIGR01617">
    <property type="entry name" value="arsC_related"/>
    <property type="match status" value="1"/>
</dbReference>
<proteinExistence type="inferred from homology"/>
<sequence length="116" mass="13122">MYMIYGIPNCDTVKKALTWFREQGIPYEFHDYKKAGITKAKLTAWCKQVGWEILVNKKGTTWRGLDPVIQAAVTSQAAAVSLMSENTSVIKRPVIEKDDKVMTVGFDAALYQKTFK</sequence>
<dbReference type="CDD" id="cd03035">
    <property type="entry name" value="ArsC_Yffb"/>
    <property type="match status" value="1"/>
</dbReference>
<dbReference type="NCBIfam" id="NF008107">
    <property type="entry name" value="PRK10853.1"/>
    <property type="match status" value="1"/>
</dbReference>
<dbReference type="PROSITE" id="PS51353">
    <property type="entry name" value="ARSC"/>
    <property type="match status" value="1"/>
</dbReference>
<dbReference type="Proteomes" id="UP000190888">
    <property type="component" value="Unassembled WGS sequence"/>
</dbReference>
<dbReference type="RefSeq" id="WP_078830237.1">
    <property type="nucleotide sequence ID" value="NZ_FUWH01000002.1"/>
</dbReference>
<dbReference type="STRING" id="413434.SAMN04488132_102278"/>
<keyword evidence="4" id="KW-1185">Reference proteome</keyword>
<dbReference type="InterPro" id="IPR006504">
    <property type="entry name" value="Tscrpt_reg_Spx/MgsR"/>
</dbReference>
<dbReference type="Pfam" id="PF03960">
    <property type="entry name" value="ArsC"/>
    <property type="match status" value="1"/>
</dbReference>
<dbReference type="AlphaFoldDB" id="A0A1T4L3Q4"/>
<reference evidence="3 4" key="1">
    <citation type="submission" date="2017-02" db="EMBL/GenBank/DDBJ databases">
        <authorList>
            <person name="Peterson S.W."/>
        </authorList>
    </citation>
    <scope>NUCLEOTIDE SEQUENCE [LARGE SCALE GENOMIC DNA]</scope>
    <source>
        <strain evidence="3 4">DSM 22335</strain>
    </source>
</reference>
<name>A0A1T4L3Q4_9BACT</name>
<dbReference type="OrthoDB" id="9794155at2"/>